<keyword evidence="2" id="KW-1133">Transmembrane helix</keyword>
<evidence type="ECO:0000313" key="5">
    <source>
        <dbReference type="Proteomes" id="UP001180487"/>
    </source>
</evidence>
<keyword evidence="1" id="KW-0443">Lipid metabolism</keyword>
<comment type="caution">
    <text evidence="4">The sequence shown here is derived from an EMBL/GenBank/DDBJ whole genome shotgun (WGS) entry which is preliminary data.</text>
</comment>
<dbReference type="PANTHER" id="PTHR10728:SF40">
    <property type="entry name" value="PATATIN FAMILY PROTEIN"/>
    <property type="match status" value="1"/>
</dbReference>
<keyword evidence="2" id="KW-0812">Transmembrane</keyword>
<evidence type="ECO:0000256" key="2">
    <source>
        <dbReference type="SAM" id="Phobius"/>
    </source>
</evidence>
<evidence type="ECO:0000256" key="1">
    <source>
        <dbReference type="ARBA" id="ARBA00023098"/>
    </source>
</evidence>
<keyword evidence="5" id="KW-1185">Reference proteome</keyword>
<reference evidence="4 5" key="1">
    <citation type="submission" date="2023-07" db="EMBL/GenBank/DDBJ databases">
        <title>Sorghum-associated microbial communities from plants grown in Nebraska, USA.</title>
        <authorList>
            <person name="Schachtman D."/>
        </authorList>
    </citation>
    <scope>NUCLEOTIDE SEQUENCE [LARGE SCALE GENOMIC DNA]</scope>
    <source>
        <strain evidence="4 5">BE313</strain>
    </source>
</reference>
<organism evidence="4 5">
    <name type="scientific">Rhodoferax ferrireducens</name>
    <dbReference type="NCBI Taxonomy" id="192843"/>
    <lineage>
        <taxon>Bacteria</taxon>
        <taxon>Pseudomonadati</taxon>
        <taxon>Pseudomonadota</taxon>
        <taxon>Betaproteobacteria</taxon>
        <taxon>Burkholderiales</taxon>
        <taxon>Comamonadaceae</taxon>
        <taxon>Rhodoferax</taxon>
    </lineage>
</organism>
<feature type="transmembrane region" description="Helical" evidence="2">
    <location>
        <begin position="425"/>
        <end position="447"/>
    </location>
</feature>
<feature type="transmembrane region" description="Helical" evidence="2">
    <location>
        <begin position="170"/>
        <end position="191"/>
    </location>
</feature>
<dbReference type="SUPFAM" id="SSF52151">
    <property type="entry name" value="FabD/lysophospholipase-like"/>
    <property type="match status" value="2"/>
</dbReference>
<feature type="transmembrane region" description="Helical" evidence="2">
    <location>
        <begin position="359"/>
        <end position="378"/>
    </location>
</feature>
<evidence type="ECO:0000313" key="4">
    <source>
        <dbReference type="EMBL" id="MDR7379817.1"/>
    </source>
</evidence>
<feature type="transmembrane region" description="Helical" evidence="2">
    <location>
        <begin position="211"/>
        <end position="234"/>
    </location>
</feature>
<dbReference type="Gene3D" id="3.40.1090.10">
    <property type="entry name" value="Cytosolic phospholipase A2 catalytic domain"/>
    <property type="match status" value="2"/>
</dbReference>
<dbReference type="Proteomes" id="UP001180487">
    <property type="component" value="Unassembled WGS sequence"/>
</dbReference>
<dbReference type="InterPro" id="IPR002641">
    <property type="entry name" value="PNPLA_dom"/>
</dbReference>
<feature type="transmembrane region" description="Helical" evidence="2">
    <location>
        <begin position="328"/>
        <end position="353"/>
    </location>
</feature>
<dbReference type="RefSeq" id="WP_310376650.1">
    <property type="nucleotide sequence ID" value="NZ_JAVDXT010000005.1"/>
</dbReference>
<dbReference type="PANTHER" id="PTHR10728">
    <property type="entry name" value="CYTOSOLIC PHOSPHOLIPASE A2"/>
    <property type="match status" value="1"/>
</dbReference>
<dbReference type="EMBL" id="JAVDXT010000005">
    <property type="protein sequence ID" value="MDR7379817.1"/>
    <property type="molecule type" value="Genomic_DNA"/>
</dbReference>
<feature type="transmembrane region" description="Helical" evidence="2">
    <location>
        <begin position="390"/>
        <end position="419"/>
    </location>
</feature>
<keyword evidence="2" id="KW-0472">Membrane</keyword>
<feature type="transmembrane region" description="Helical" evidence="2">
    <location>
        <begin position="246"/>
        <end position="266"/>
    </location>
</feature>
<evidence type="ECO:0000259" key="3">
    <source>
        <dbReference type="Pfam" id="PF01734"/>
    </source>
</evidence>
<dbReference type="InterPro" id="IPR016035">
    <property type="entry name" value="Acyl_Trfase/lysoPLipase"/>
</dbReference>
<name>A0ABU2CF51_9BURK</name>
<proteinExistence type="predicted"/>
<dbReference type="Pfam" id="PF01734">
    <property type="entry name" value="Patatin"/>
    <property type="match status" value="1"/>
</dbReference>
<sequence length="847" mass="91657">MPYQRSSAPDWLALEQHRVAARRSALGSGLTKTVDGQAQPLLTGLALSGGGIRSATLSLGTLQALARGHALDQFDYLSTVSGGGYTGSFLCSLFIPEKVRQGNAAAPSDAELQQAARTAQEKLQATEQRSNAHASPASKPISWLRNSGRYLAPNGGGDVWFGFTTWLRNLLAVHYVLGVTLVCALALLGLLNQGMKAYLPFAVPASLSAGALYGLLAQGIAAVAVLPLGVAYWLTEMPKGKQGGWLSGVCTFTALLGLLLGPVLWLAANCLGRLATADWQISAMRVLAGVLLLASAWYLATWSWTWSEDRQGRPAAWMQVTRTRLTRYLSRALGATAALLVLSLVLAACEWLLQKLSSVHGVVGGSVLTALLGLWKLLPSSKSLPLNKPLALQWLPLLGAVLLGTLLVLGWGTVAAWLIGTSTPLPALLVLLLLAWITGECFQFLNLSTIQNLYTARIVRAYLGATNIARDKAEHQDMTEPHATDDMALDQYHGRCDSAGSVQLHSLAPLHLINVTINETVASQGSLVNQDRKGLSLAVTPDGFMVDGAFSARPRDPQQKHPFFEKLSIGRWIGISGAAFTPGLGRGTRPELAMLMVLANVRLGYWWQVKLTPKSKRTRARTGHTARRWPFATQLHLLREMRGNFFGTNDSHWYLSDGGHFENTGVYELLRRRLDFILALDNGADASYQFEDVANLMRLAAVDMGAQFTPIPPETVAQRLQGTPQADLASLLGNPTGFPRDEGKGQHFLLAYQVSLPATDAFAAHTTVLLWVKPRVTEKASLDLRQYQATHTPFPQEPTADQFFDDQQWESYRQLGQHAGQTLLEGGVGLPGLVQALGKSATPPLFI</sequence>
<accession>A0ABU2CF51</accession>
<feature type="transmembrane region" description="Helical" evidence="2">
    <location>
        <begin position="286"/>
        <end position="307"/>
    </location>
</feature>
<gene>
    <name evidence="4" type="ORF">J2X19_004513</name>
</gene>
<feature type="domain" description="PNPLA" evidence="3">
    <location>
        <begin position="45"/>
        <end position="97"/>
    </location>
</feature>
<protein>
    <recommendedName>
        <fullName evidence="3">PNPLA domain-containing protein</fullName>
    </recommendedName>
</protein>